<keyword evidence="1" id="KW-0812">Transmembrane</keyword>
<evidence type="ECO:0000313" key="2">
    <source>
        <dbReference type="EMBL" id="APX99159.1"/>
    </source>
</evidence>
<feature type="transmembrane region" description="Helical" evidence="1">
    <location>
        <begin position="91"/>
        <end position="113"/>
    </location>
</feature>
<keyword evidence="1" id="KW-1133">Transmembrane helix</keyword>
<evidence type="ECO:0000313" key="3">
    <source>
        <dbReference type="Proteomes" id="UP000187506"/>
    </source>
</evidence>
<proteinExistence type="predicted"/>
<keyword evidence="3" id="KW-1185">Reference proteome</keyword>
<dbReference type="Proteomes" id="UP000187506">
    <property type="component" value="Chromosome"/>
</dbReference>
<dbReference type="AlphaFoldDB" id="A0AAC9LIZ0"/>
<dbReference type="KEGG" id="lvn:BWR22_02160"/>
<name>A0AAC9LIZ0_9FLAO</name>
<dbReference type="EMBL" id="CP019352">
    <property type="protein sequence ID" value="APX99159.1"/>
    <property type="molecule type" value="Genomic_DNA"/>
</dbReference>
<evidence type="ECO:0000256" key="1">
    <source>
        <dbReference type="SAM" id="Phobius"/>
    </source>
</evidence>
<protein>
    <submittedName>
        <fullName evidence="2">Uncharacterized protein</fullName>
    </submittedName>
</protein>
<gene>
    <name evidence="2" type="ORF">BWR22_02160</name>
</gene>
<accession>A0AAC9LIZ0</accession>
<keyword evidence="1" id="KW-0472">Membrane</keyword>
<sequence>MSEKLITVKSVSLNNNCPECFNKEGLELTFKQRFIETKLYKSITQDISTQMFCNTCNTEIYPVRWTEDIERVYNYQMKAFKPKKASKKYKSLFWIILGIVAVLLLAAGVLAFINLPE</sequence>
<reference evidence="2 3" key="1">
    <citation type="submission" date="2017-01" db="EMBL/GenBank/DDBJ databases">
        <title>Complete genome of Lacinutrix venerupis DOK2-8 isolated from seawater in Dokdo.</title>
        <authorList>
            <person name="Chi W.-J."/>
            <person name="Kim J.H."/>
        </authorList>
    </citation>
    <scope>NUCLEOTIDE SEQUENCE [LARGE SCALE GENOMIC DNA]</scope>
    <source>
        <strain evidence="2 3">DOK2-8</strain>
    </source>
</reference>
<dbReference type="RefSeq" id="WP_076731799.1">
    <property type="nucleotide sequence ID" value="NZ_CP019352.1"/>
</dbReference>
<organism evidence="2 3">
    <name type="scientific">Lacinutrix venerupis</name>
    <dbReference type="NCBI Taxonomy" id="1486034"/>
    <lineage>
        <taxon>Bacteria</taxon>
        <taxon>Pseudomonadati</taxon>
        <taxon>Bacteroidota</taxon>
        <taxon>Flavobacteriia</taxon>
        <taxon>Flavobacteriales</taxon>
        <taxon>Flavobacteriaceae</taxon>
        <taxon>Lacinutrix</taxon>
    </lineage>
</organism>